<sequence length="456" mass="51806">MRYYKHISIICFPLTVLLFLNACRKYLDAKPDSKMEIPSTIKDLRAMLDDVATMNLSWPIAGEVAADNYYLVSNNWSSLSSVTDRDNYIWKADVSNDMDWSLSYRVVFKANVVLEKLNDIVPTPAEQEEWSRLKGSALFYRAFAFYMVTQEFTPPYDHNTASVSPGIPLRLSADVNEISTRASVESTYSTIINDLENAALLLPVNVPYKTRPSRLAVFALLSRVHLTMGDFTKAASYADYCMKNGTQLLDYNDVNPNTDEPLKRFNNEVIFHVAANYSYCLDPSICKVDTTLVTSYTNADLRKPIFYRINSDGSAAFRGNYDGSNSYQLFTGLAADEVFITAAECLARQGKNTEARQILNVFLRTRYDKSTFLPVTETDKDRLLSIILLERRKELPFRGTRWIDLRRLNNAGTENITIRRQINGVVYTLPPHDLRYAMQIPSSVTAIVPTIPKNPR</sequence>
<accession>A0ABV2T499</accession>
<feature type="domain" description="RagB/SusD" evidence="6">
    <location>
        <begin position="336"/>
        <end position="434"/>
    </location>
</feature>
<name>A0ABV2T499_9BACT</name>
<protein>
    <submittedName>
        <fullName evidence="8">RagB/SusD family nutrient uptake outer membrane protein</fullName>
    </submittedName>
</protein>
<dbReference type="Gene3D" id="1.25.40.390">
    <property type="match status" value="1"/>
</dbReference>
<dbReference type="InterPro" id="IPR011990">
    <property type="entry name" value="TPR-like_helical_dom_sf"/>
</dbReference>
<organism evidence="8 9">
    <name type="scientific">Chitinophaga defluvii</name>
    <dbReference type="NCBI Taxonomy" id="3163343"/>
    <lineage>
        <taxon>Bacteria</taxon>
        <taxon>Pseudomonadati</taxon>
        <taxon>Bacteroidota</taxon>
        <taxon>Chitinophagia</taxon>
        <taxon>Chitinophagales</taxon>
        <taxon>Chitinophagaceae</taxon>
        <taxon>Chitinophaga</taxon>
    </lineage>
</organism>
<keyword evidence="9" id="KW-1185">Reference proteome</keyword>
<keyword evidence="4" id="KW-0472">Membrane</keyword>
<comment type="caution">
    <text evidence="8">The sequence shown here is derived from an EMBL/GenBank/DDBJ whole genome shotgun (WGS) entry which is preliminary data.</text>
</comment>
<reference evidence="8 9" key="1">
    <citation type="submission" date="2024-06" db="EMBL/GenBank/DDBJ databases">
        <title>Chitinophaga defluvii sp. nov., isolated from municipal sewage.</title>
        <authorList>
            <person name="Zhang L."/>
        </authorList>
    </citation>
    <scope>NUCLEOTIDE SEQUENCE [LARGE SCALE GENOMIC DNA]</scope>
    <source>
        <strain evidence="8 9">H8</strain>
    </source>
</reference>
<evidence type="ECO:0000313" key="8">
    <source>
        <dbReference type="EMBL" id="MET6997851.1"/>
    </source>
</evidence>
<evidence type="ECO:0000256" key="4">
    <source>
        <dbReference type="ARBA" id="ARBA00023136"/>
    </source>
</evidence>
<dbReference type="EMBL" id="JBEXAC010000001">
    <property type="protein sequence ID" value="MET6997851.1"/>
    <property type="molecule type" value="Genomic_DNA"/>
</dbReference>
<dbReference type="InterPro" id="IPR012944">
    <property type="entry name" value="SusD_RagB_dom"/>
</dbReference>
<dbReference type="Pfam" id="PF07980">
    <property type="entry name" value="SusD_RagB"/>
    <property type="match status" value="1"/>
</dbReference>
<feature type="domain" description="SusD-like N-terminal" evidence="7">
    <location>
        <begin position="25"/>
        <end position="226"/>
    </location>
</feature>
<dbReference type="InterPro" id="IPR033985">
    <property type="entry name" value="SusD-like_N"/>
</dbReference>
<evidence type="ECO:0000256" key="5">
    <source>
        <dbReference type="ARBA" id="ARBA00023237"/>
    </source>
</evidence>
<evidence type="ECO:0000256" key="3">
    <source>
        <dbReference type="ARBA" id="ARBA00022729"/>
    </source>
</evidence>
<comment type="similarity">
    <text evidence="2">Belongs to the SusD family.</text>
</comment>
<evidence type="ECO:0000259" key="6">
    <source>
        <dbReference type="Pfam" id="PF07980"/>
    </source>
</evidence>
<gene>
    <name evidence="8" type="ORF">ABR189_10745</name>
</gene>
<evidence type="ECO:0000256" key="2">
    <source>
        <dbReference type="ARBA" id="ARBA00006275"/>
    </source>
</evidence>
<keyword evidence="5" id="KW-0998">Cell outer membrane</keyword>
<proteinExistence type="inferred from homology"/>
<comment type="subcellular location">
    <subcellularLocation>
        <location evidence="1">Cell outer membrane</location>
    </subcellularLocation>
</comment>
<evidence type="ECO:0000259" key="7">
    <source>
        <dbReference type="Pfam" id="PF14322"/>
    </source>
</evidence>
<dbReference type="Proteomes" id="UP001549749">
    <property type="component" value="Unassembled WGS sequence"/>
</dbReference>
<evidence type="ECO:0000313" key="9">
    <source>
        <dbReference type="Proteomes" id="UP001549749"/>
    </source>
</evidence>
<dbReference type="Pfam" id="PF14322">
    <property type="entry name" value="SusD-like_3"/>
    <property type="match status" value="1"/>
</dbReference>
<dbReference type="RefSeq" id="WP_354660486.1">
    <property type="nucleotide sequence ID" value="NZ_JBEXAC010000001.1"/>
</dbReference>
<evidence type="ECO:0000256" key="1">
    <source>
        <dbReference type="ARBA" id="ARBA00004442"/>
    </source>
</evidence>
<keyword evidence="3" id="KW-0732">Signal</keyword>
<dbReference type="SUPFAM" id="SSF48452">
    <property type="entry name" value="TPR-like"/>
    <property type="match status" value="1"/>
</dbReference>